<dbReference type="Pfam" id="PF07729">
    <property type="entry name" value="FCD"/>
    <property type="match status" value="1"/>
</dbReference>
<dbReference type="PANTHER" id="PTHR43537">
    <property type="entry name" value="TRANSCRIPTIONAL REGULATOR, GNTR FAMILY"/>
    <property type="match status" value="1"/>
</dbReference>
<dbReference type="Proteomes" id="UP000528457">
    <property type="component" value="Unassembled WGS sequence"/>
</dbReference>
<dbReference type="InParanoid" id="A0A7X0MWV2"/>
<dbReference type="SMART" id="SM00345">
    <property type="entry name" value="HTH_GNTR"/>
    <property type="match status" value="1"/>
</dbReference>
<evidence type="ECO:0000313" key="5">
    <source>
        <dbReference type="EMBL" id="MBB6522615.1"/>
    </source>
</evidence>
<dbReference type="InterPro" id="IPR008920">
    <property type="entry name" value="TF_FadR/GntR_C"/>
</dbReference>
<dbReference type="CDD" id="cd07377">
    <property type="entry name" value="WHTH_GntR"/>
    <property type="match status" value="1"/>
</dbReference>
<dbReference type="Gene3D" id="1.10.10.10">
    <property type="entry name" value="Winged helix-like DNA-binding domain superfamily/Winged helix DNA-binding domain"/>
    <property type="match status" value="1"/>
</dbReference>
<protein>
    <submittedName>
        <fullName evidence="5">DNA-binding FadR family transcriptional regulator</fullName>
    </submittedName>
</protein>
<dbReference type="SUPFAM" id="SSF48008">
    <property type="entry name" value="GntR ligand-binding domain-like"/>
    <property type="match status" value="1"/>
</dbReference>
<dbReference type="Pfam" id="PF00392">
    <property type="entry name" value="GntR"/>
    <property type="match status" value="1"/>
</dbReference>
<dbReference type="FunCoup" id="A0A7X0MWV2">
    <property type="interactions" value="104"/>
</dbReference>
<reference evidence="5 6" key="1">
    <citation type="submission" date="2020-08" db="EMBL/GenBank/DDBJ databases">
        <title>Genomic Encyclopedia of Type Strains, Phase IV (KMG-IV): sequencing the most valuable type-strain genomes for metagenomic binning, comparative biology and taxonomic classification.</title>
        <authorList>
            <person name="Goeker M."/>
        </authorList>
    </citation>
    <scope>NUCLEOTIDE SEQUENCE [LARGE SCALE GENOMIC DNA]</scope>
    <source>
        <strain evidence="5 6">DSM 22368</strain>
    </source>
</reference>
<dbReference type="Gene3D" id="1.20.120.530">
    <property type="entry name" value="GntR ligand-binding domain-like"/>
    <property type="match status" value="1"/>
</dbReference>
<dbReference type="GO" id="GO:0003677">
    <property type="term" value="F:DNA binding"/>
    <property type="evidence" value="ECO:0007669"/>
    <property type="project" value="UniProtKB-KW"/>
</dbReference>
<gene>
    <name evidence="5" type="ORF">HNR48_002900</name>
</gene>
<name>A0A7X0MWV2_9GAMM</name>
<accession>A0A7X0MWV2</accession>
<comment type="caution">
    <text evidence="5">The sequence shown here is derived from an EMBL/GenBank/DDBJ whole genome shotgun (WGS) entry which is preliminary data.</text>
</comment>
<evidence type="ECO:0000256" key="2">
    <source>
        <dbReference type="ARBA" id="ARBA00023125"/>
    </source>
</evidence>
<keyword evidence="3" id="KW-0804">Transcription</keyword>
<keyword evidence="2 5" id="KW-0238">DNA-binding</keyword>
<keyword evidence="1" id="KW-0805">Transcription regulation</keyword>
<dbReference type="InterPro" id="IPR036388">
    <property type="entry name" value="WH-like_DNA-bd_sf"/>
</dbReference>
<dbReference type="AlphaFoldDB" id="A0A7X0MWV2"/>
<evidence type="ECO:0000256" key="1">
    <source>
        <dbReference type="ARBA" id="ARBA00023015"/>
    </source>
</evidence>
<evidence type="ECO:0000256" key="3">
    <source>
        <dbReference type="ARBA" id="ARBA00023163"/>
    </source>
</evidence>
<keyword evidence="6" id="KW-1185">Reference proteome</keyword>
<dbReference type="PANTHER" id="PTHR43537:SF44">
    <property type="entry name" value="GNTR FAMILY REGULATORY PROTEIN"/>
    <property type="match status" value="1"/>
</dbReference>
<dbReference type="SUPFAM" id="SSF46785">
    <property type="entry name" value="Winged helix' DNA-binding domain"/>
    <property type="match status" value="1"/>
</dbReference>
<sequence length="243" mass="26803">MSKAETPRKNSRGQVNAAVDTLGRRIANGTYPQGSTLAIEQELAANLGVGRNALREAVKVLSGKGLISTAPRSGTKVRPRDEWNMLDPDVLAWHADPETATREFMLDLIELRRIIEPKAAELAAKRATKEDIATILAAYEEMAAAGSDQQKKMETDIAFHTAILKASHNTVLSHFKHAISTYLRAHIPQGKIQDEKTTKEDLERHHQIAWSIASGKAKTAHSLTVEMLNQNRSHFEDEPATEA</sequence>
<dbReference type="SMART" id="SM00895">
    <property type="entry name" value="FCD"/>
    <property type="match status" value="1"/>
</dbReference>
<proteinExistence type="predicted"/>
<dbReference type="PRINTS" id="PR00035">
    <property type="entry name" value="HTHGNTR"/>
</dbReference>
<dbReference type="InterPro" id="IPR000524">
    <property type="entry name" value="Tscrpt_reg_HTH_GntR"/>
</dbReference>
<dbReference type="InterPro" id="IPR036390">
    <property type="entry name" value="WH_DNA-bd_sf"/>
</dbReference>
<dbReference type="RefSeq" id="WP_166845541.1">
    <property type="nucleotide sequence ID" value="NZ_JAAONY010000002.1"/>
</dbReference>
<dbReference type="EMBL" id="JACHHT010000002">
    <property type="protein sequence ID" value="MBB6522615.1"/>
    <property type="molecule type" value="Genomic_DNA"/>
</dbReference>
<organism evidence="5 6">
    <name type="scientific">Pseudoteredinibacter isoporae</name>
    <dbReference type="NCBI Taxonomy" id="570281"/>
    <lineage>
        <taxon>Bacteria</taxon>
        <taxon>Pseudomonadati</taxon>
        <taxon>Pseudomonadota</taxon>
        <taxon>Gammaproteobacteria</taxon>
        <taxon>Cellvibrionales</taxon>
        <taxon>Cellvibrionaceae</taxon>
        <taxon>Pseudoteredinibacter</taxon>
    </lineage>
</organism>
<evidence type="ECO:0000313" key="6">
    <source>
        <dbReference type="Proteomes" id="UP000528457"/>
    </source>
</evidence>
<dbReference type="GO" id="GO:0003700">
    <property type="term" value="F:DNA-binding transcription factor activity"/>
    <property type="evidence" value="ECO:0007669"/>
    <property type="project" value="InterPro"/>
</dbReference>
<feature type="domain" description="HTH gntR-type" evidence="4">
    <location>
        <begin position="12"/>
        <end position="80"/>
    </location>
</feature>
<evidence type="ECO:0000259" key="4">
    <source>
        <dbReference type="PROSITE" id="PS50949"/>
    </source>
</evidence>
<dbReference type="PROSITE" id="PS50949">
    <property type="entry name" value="HTH_GNTR"/>
    <property type="match status" value="1"/>
</dbReference>
<dbReference type="InterPro" id="IPR011711">
    <property type="entry name" value="GntR_C"/>
</dbReference>